<dbReference type="SUPFAM" id="SSF53335">
    <property type="entry name" value="S-adenosyl-L-methionine-dependent methyltransferases"/>
    <property type="match status" value="1"/>
</dbReference>
<evidence type="ECO:0000259" key="3">
    <source>
        <dbReference type="Pfam" id="PF13649"/>
    </source>
</evidence>
<dbReference type="Gene3D" id="3.40.50.150">
    <property type="entry name" value="Vaccinia Virus protein VP39"/>
    <property type="match status" value="1"/>
</dbReference>
<proteinExistence type="predicted"/>
<dbReference type="AlphaFoldDB" id="A0A1H6Q1Q8"/>
<dbReference type="OrthoDB" id="9811589at2"/>
<keyword evidence="2" id="KW-0808">Transferase</keyword>
<dbReference type="eggNOG" id="COG2226">
    <property type="taxonomic scope" value="Bacteria"/>
</dbReference>
<keyword evidence="5" id="KW-1185">Reference proteome</keyword>
<sequence>MSYENFSYYYDSLMDPAFYNDYIDFINKHAKFQSVLELGCGTGEVAIRLAKQNKSVVATDLSDDMLYVAKEKAMAENAEVNFKRVDMTNFESNQQADLVLCLCDSLNYILDENDVKKVLMNAYQALKMNGTFIFDVDSLYKCNVILNDYHEESHDDDFDFCWDVKSDGAGSIEHHVVIIDRENDDCVDEIHHQKTLPVHVYGEMLKEAGFSYTVFSDFDSYKEECERLIFVCKKEM</sequence>
<dbReference type="RefSeq" id="WP_033161772.1">
    <property type="nucleotide sequence ID" value="NZ_CACZLD010000002.1"/>
</dbReference>
<keyword evidence="4" id="KW-0830">Ubiquinone</keyword>
<accession>A0A1H6Q1Q8</accession>
<keyword evidence="1 4" id="KW-0489">Methyltransferase</keyword>
<evidence type="ECO:0000313" key="5">
    <source>
        <dbReference type="Proteomes" id="UP000183028"/>
    </source>
</evidence>
<evidence type="ECO:0000256" key="1">
    <source>
        <dbReference type="ARBA" id="ARBA00022603"/>
    </source>
</evidence>
<protein>
    <submittedName>
        <fullName evidence="4">Ubiquinone/menaquinone biosynthesis C-methylase UbiE</fullName>
    </submittedName>
</protein>
<dbReference type="PANTHER" id="PTHR43861:SF1">
    <property type="entry name" value="TRANS-ACONITATE 2-METHYLTRANSFERASE"/>
    <property type="match status" value="1"/>
</dbReference>
<evidence type="ECO:0000313" key="4">
    <source>
        <dbReference type="EMBL" id="SEI37789.1"/>
    </source>
</evidence>
<dbReference type="InterPro" id="IPR041698">
    <property type="entry name" value="Methyltransf_25"/>
</dbReference>
<dbReference type="GO" id="GO:0008168">
    <property type="term" value="F:methyltransferase activity"/>
    <property type="evidence" value="ECO:0007669"/>
    <property type="project" value="UniProtKB-KW"/>
</dbReference>
<feature type="domain" description="Methyltransferase" evidence="3">
    <location>
        <begin position="35"/>
        <end position="130"/>
    </location>
</feature>
<name>A0A1H6Q1Q8_9FIRM</name>
<dbReference type="PANTHER" id="PTHR43861">
    <property type="entry name" value="TRANS-ACONITATE 2-METHYLTRANSFERASE-RELATED"/>
    <property type="match status" value="1"/>
</dbReference>
<dbReference type="GO" id="GO:0032259">
    <property type="term" value="P:methylation"/>
    <property type="evidence" value="ECO:0007669"/>
    <property type="project" value="UniProtKB-KW"/>
</dbReference>
<dbReference type="EMBL" id="FNYK01000001">
    <property type="protein sequence ID" value="SEI37789.1"/>
    <property type="molecule type" value="Genomic_DNA"/>
</dbReference>
<dbReference type="GeneID" id="54119180"/>
<dbReference type="Pfam" id="PF13649">
    <property type="entry name" value="Methyltransf_25"/>
    <property type="match status" value="1"/>
</dbReference>
<dbReference type="InterPro" id="IPR029063">
    <property type="entry name" value="SAM-dependent_MTases_sf"/>
</dbReference>
<dbReference type="Proteomes" id="UP000183028">
    <property type="component" value="Unassembled WGS sequence"/>
</dbReference>
<reference evidence="5" key="1">
    <citation type="submission" date="2016-10" db="EMBL/GenBank/DDBJ databases">
        <authorList>
            <person name="Varghese N."/>
        </authorList>
    </citation>
    <scope>NUCLEOTIDE SEQUENCE [LARGE SCALE GENOMIC DNA]</scope>
    <source>
        <strain evidence="5">DSM 20406</strain>
    </source>
</reference>
<organism evidence="4 5">
    <name type="scientific">Sharpea azabuensis</name>
    <dbReference type="NCBI Taxonomy" id="322505"/>
    <lineage>
        <taxon>Bacteria</taxon>
        <taxon>Bacillati</taxon>
        <taxon>Bacillota</taxon>
        <taxon>Erysipelotrichia</taxon>
        <taxon>Erysipelotrichales</taxon>
        <taxon>Coprobacillaceae</taxon>
        <taxon>Sharpea</taxon>
    </lineage>
</organism>
<evidence type="ECO:0000256" key="2">
    <source>
        <dbReference type="ARBA" id="ARBA00022679"/>
    </source>
</evidence>
<dbReference type="STRING" id="322505.SAMN04487836_101129"/>
<gene>
    <name evidence="4" type="ORF">SAMN04487834_100188</name>
</gene>
<dbReference type="CDD" id="cd02440">
    <property type="entry name" value="AdoMet_MTases"/>
    <property type="match status" value="1"/>
</dbReference>
<dbReference type="Gene3D" id="2.20.25.110">
    <property type="entry name" value="S-adenosyl-L-methionine-dependent methyltransferases"/>
    <property type="match status" value="1"/>
</dbReference>